<dbReference type="NCBIfam" id="TIGR04056">
    <property type="entry name" value="OMP_RagA_SusC"/>
    <property type="match status" value="1"/>
</dbReference>
<dbReference type="Pfam" id="PF00593">
    <property type="entry name" value="TonB_dep_Rec_b-barrel"/>
    <property type="match status" value="1"/>
</dbReference>
<dbReference type="Pfam" id="PF13715">
    <property type="entry name" value="CarbopepD_reg_2"/>
    <property type="match status" value="1"/>
</dbReference>
<evidence type="ECO:0000259" key="13">
    <source>
        <dbReference type="Pfam" id="PF07660"/>
    </source>
</evidence>
<comment type="subcellular location">
    <subcellularLocation>
        <location evidence="1 10">Cell outer membrane</location>
        <topology evidence="1 10">Multi-pass membrane protein</topology>
    </subcellularLocation>
</comment>
<evidence type="ECO:0000256" key="11">
    <source>
        <dbReference type="RuleBase" id="RU003357"/>
    </source>
</evidence>
<dbReference type="Pfam" id="PF07660">
    <property type="entry name" value="STN"/>
    <property type="match status" value="1"/>
</dbReference>
<evidence type="ECO:0000256" key="8">
    <source>
        <dbReference type="ARBA" id="ARBA00023136"/>
    </source>
</evidence>
<dbReference type="InterPro" id="IPR036942">
    <property type="entry name" value="Beta-barrel_TonB_sf"/>
</dbReference>
<dbReference type="InterPro" id="IPR039426">
    <property type="entry name" value="TonB-dep_rcpt-like"/>
</dbReference>
<dbReference type="NCBIfam" id="TIGR04057">
    <property type="entry name" value="SusC_RagA_signa"/>
    <property type="match status" value="1"/>
</dbReference>
<dbReference type="Pfam" id="PF07715">
    <property type="entry name" value="Plug"/>
    <property type="match status" value="1"/>
</dbReference>
<comment type="similarity">
    <text evidence="10 11">Belongs to the TonB-dependent receptor family.</text>
</comment>
<keyword evidence="4" id="KW-0406">Ion transport</keyword>
<evidence type="ECO:0000256" key="1">
    <source>
        <dbReference type="ARBA" id="ARBA00004571"/>
    </source>
</evidence>
<dbReference type="InterPro" id="IPR000531">
    <property type="entry name" value="Beta-barrel_TonB"/>
</dbReference>
<evidence type="ECO:0000313" key="16">
    <source>
        <dbReference type="Proteomes" id="UP000595498"/>
    </source>
</evidence>
<reference evidence="15 16" key="1">
    <citation type="submission" date="2021-01" db="EMBL/GenBank/DDBJ databases">
        <title>FDA dAtabase for Regulatory Grade micrObial Sequences (FDA-ARGOS): Supporting development and validation of Infectious Disease Dx tests.</title>
        <authorList>
            <person name="Sproer C."/>
            <person name="Gronow S."/>
            <person name="Severitt S."/>
            <person name="Schroder I."/>
            <person name="Tallon L."/>
            <person name="Sadzewicz L."/>
            <person name="Zhao X."/>
            <person name="Boylan J."/>
            <person name="Ott S."/>
            <person name="Bowen H."/>
            <person name="Vavikolanu K."/>
            <person name="Mehta A."/>
            <person name="Aluvathingal J."/>
            <person name="Nadendla S."/>
            <person name="Lowell S."/>
            <person name="Myers T."/>
            <person name="Yan Y."/>
            <person name="Sichtig H."/>
        </authorList>
    </citation>
    <scope>NUCLEOTIDE SEQUENCE [LARGE SCALE GENOMIC DNA]</scope>
    <source>
        <strain evidence="15 16">FDAARGOS_1141</strain>
    </source>
</reference>
<keyword evidence="2 10" id="KW-0813">Transport</keyword>
<evidence type="ECO:0000256" key="7">
    <source>
        <dbReference type="ARBA" id="ARBA00023077"/>
    </source>
</evidence>
<dbReference type="SUPFAM" id="SSF56935">
    <property type="entry name" value="Porins"/>
    <property type="match status" value="1"/>
</dbReference>
<dbReference type="PROSITE" id="PS52016">
    <property type="entry name" value="TONB_DEPENDENT_REC_3"/>
    <property type="match status" value="1"/>
</dbReference>
<dbReference type="Gene3D" id="2.170.130.10">
    <property type="entry name" value="TonB-dependent receptor, plug domain"/>
    <property type="match status" value="1"/>
</dbReference>
<keyword evidence="7 11" id="KW-0798">TonB box</keyword>
<dbReference type="InterPro" id="IPR011662">
    <property type="entry name" value="Secretin/TonB_short_N"/>
</dbReference>
<dbReference type="InterPro" id="IPR037066">
    <property type="entry name" value="Plug_dom_sf"/>
</dbReference>
<proteinExistence type="inferred from homology"/>
<evidence type="ECO:0000256" key="10">
    <source>
        <dbReference type="PROSITE-ProRule" id="PRU01360"/>
    </source>
</evidence>
<organism evidence="15 16">
    <name type="scientific">Sphingobacterium multivorum</name>
    <dbReference type="NCBI Taxonomy" id="28454"/>
    <lineage>
        <taxon>Bacteria</taxon>
        <taxon>Pseudomonadati</taxon>
        <taxon>Bacteroidota</taxon>
        <taxon>Sphingobacteriia</taxon>
        <taxon>Sphingobacteriales</taxon>
        <taxon>Sphingobacteriaceae</taxon>
        <taxon>Sphingobacterium</taxon>
    </lineage>
</organism>
<dbReference type="Proteomes" id="UP000595498">
    <property type="component" value="Chromosome"/>
</dbReference>
<keyword evidence="6" id="KW-0408">Iron</keyword>
<evidence type="ECO:0000256" key="3">
    <source>
        <dbReference type="ARBA" id="ARBA00022452"/>
    </source>
</evidence>
<dbReference type="InterPro" id="IPR023996">
    <property type="entry name" value="TonB-dep_OMP_SusC/RagA"/>
</dbReference>
<evidence type="ECO:0000256" key="4">
    <source>
        <dbReference type="ARBA" id="ARBA00022496"/>
    </source>
</evidence>
<sequence length="1163" mass="126762">MKEQLPNLWTESPLSPPVGRMLRKGALAMYLIVPSFFPGISLASGQSITLHRQGKLSQILEEVKKQTGYDYILTGELAKKAGSVDVDLNKATIKEALNTIFEGQNLDYLMEGKSIVVVAKKPTAAQQQSVSGIVVDANGKPLAGATIRVKEKATIQTSSGSQGEFRIAAKKGDILIATSIGYRTVEQKVEAGNVLIRMTVADNVINDVVVVGYGTTKRSDLTGSVASVNPSEIKNVPFTSIDQALSGKAAGVQVVQSDGSPGAVARIRIRGGASLLGTNEPLYIIDGIPVNVQNRYVSSSAEVVNPMESYYGDDMGSMVSGSFNRGLNSLAGLNINDIESIDILKDASATAIYGSKAANGVVIITTKRGLADSKPILDFNYYTGLTSPFKEKILNADQYKMIMKEAAHNLNIARSNMGLPPSATPTAIENDPKFFGNNNTDWLGLVLRKGILQNADLSVRGGGMNTKYYTSLAYNNQRGTIIGTDFNRLSGKINLDATIAPRFRMNTNVDYSYTTNHITNGAYTQALFAPPTESPYNADGTFSNFGLLHAEYQGYQNPLAMASGINQGKTGMLLGSLAAEWDILPELKWRSVGSINYSTYNQLNYVPSYVMMSGFYGAGDSNGGTGSQAHTESINTFIENTLTWDKQFNEDHRLNALIGTSWENYKMNFFSASGAGYPDDDFLNNLNSAAIPVAVKGSSPAQTNALLSFYLRANYTWKDRYLFTFTGRSDRSSKFAPANQTGYFPSGAVAWKISEEEFMKSVPWIDELKIRVSAGKTGTQNIGSNLYRTLYSPVSYAGKNAFIPTQLGNDKIKWEATTQKDAGLDYAFFKGRLRGSIGYYEKITDGLLLNITTAPSSAYSNVVLNIAKIRNRGLEFDIRGDLIRKQDFNWNLALNISKNRNKVLNINGGPFSNPNDRDGLNLGTSIVKEGESLGLLYGYVTDGLIRTADELKAYKESFPFLEYMEYYIGVGDMKYKLDPNGIGEGEPFYKQDIIGNATPDFFGGITNTLNYKNFGLTTLFTFSYGNDLIYQADIANGSADNLANRGVSVLGRYNEDNTSATRPRLLYGTAQFRPLADVNVFDASYLKLKSITLSYNFGKSLLNGLKLRSGSAYVSATNLFTITHYPGMDPEVSDDPTSVIGGGRDISAYPANRMFSFGLRFGF</sequence>
<dbReference type="InterPro" id="IPR012910">
    <property type="entry name" value="Plug_dom"/>
</dbReference>
<name>A0ABX7CN41_SPHMU</name>
<evidence type="ECO:0000259" key="12">
    <source>
        <dbReference type="Pfam" id="PF00593"/>
    </source>
</evidence>
<feature type="domain" description="Secretin/TonB short N-terminal" evidence="13">
    <location>
        <begin position="78"/>
        <end position="120"/>
    </location>
</feature>
<evidence type="ECO:0000256" key="9">
    <source>
        <dbReference type="ARBA" id="ARBA00023237"/>
    </source>
</evidence>
<feature type="domain" description="TonB-dependent receptor plug" evidence="14">
    <location>
        <begin position="218"/>
        <end position="361"/>
    </location>
</feature>
<evidence type="ECO:0000256" key="5">
    <source>
        <dbReference type="ARBA" id="ARBA00022692"/>
    </source>
</evidence>
<dbReference type="SUPFAM" id="SSF49464">
    <property type="entry name" value="Carboxypeptidase regulatory domain-like"/>
    <property type="match status" value="1"/>
</dbReference>
<dbReference type="Gene3D" id="2.40.170.20">
    <property type="entry name" value="TonB-dependent receptor, beta-barrel domain"/>
    <property type="match status" value="1"/>
</dbReference>
<evidence type="ECO:0000256" key="2">
    <source>
        <dbReference type="ARBA" id="ARBA00022448"/>
    </source>
</evidence>
<dbReference type="InterPro" id="IPR008969">
    <property type="entry name" value="CarboxyPept-like_regulatory"/>
</dbReference>
<dbReference type="EMBL" id="CP068224">
    <property type="protein sequence ID" value="QQT53083.1"/>
    <property type="molecule type" value="Genomic_DNA"/>
</dbReference>
<evidence type="ECO:0000256" key="6">
    <source>
        <dbReference type="ARBA" id="ARBA00023004"/>
    </source>
</evidence>
<keyword evidence="4" id="KW-0410">Iron transport</keyword>
<feature type="domain" description="TonB-dependent receptor-like beta-barrel" evidence="12">
    <location>
        <begin position="563"/>
        <end position="916"/>
    </location>
</feature>
<accession>A0ABX7CN41</accession>
<keyword evidence="3 10" id="KW-1134">Transmembrane beta strand</keyword>
<keyword evidence="9 10" id="KW-0998">Cell outer membrane</keyword>
<dbReference type="InterPro" id="IPR023997">
    <property type="entry name" value="TonB-dep_OMP_SusC/RagA_CS"/>
</dbReference>
<keyword evidence="5 10" id="KW-0812">Transmembrane</keyword>
<gene>
    <name evidence="15" type="ORF">I6I98_23000</name>
</gene>
<evidence type="ECO:0000313" key="15">
    <source>
        <dbReference type="EMBL" id="QQT53083.1"/>
    </source>
</evidence>
<dbReference type="Gene3D" id="2.60.40.1120">
    <property type="entry name" value="Carboxypeptidase-like, regulatory domain"/>
    <property type="match status" value="1"/>
</dbReference>
<keyword evidence="16" id="KW-1185">Reference proteome</keyword>
<protein>
    <submittedName>
        <fullName evidence="15">TonB-dependent receptor</fullName>
    </submittedName>
</protein>
<keyword evidence="15" id="KW-0675">Receptor</keyword>
<keyword evidence="8 10" id="KW-0472">Membrane</keyword>
<evidence type="ECO:0000259" key="14">
    <source>
        <dbReference type="Pfam" id="PF07715"/>
    </source>
</evidence>